<evidence type="ECO:0000313" key="6">
    <source>
        <dbReference type="Proteomes" id="UP000682111"/>
    </source>
</evidence>
<dbReference type="PROSITE" id="PS50887">
    <property type="entry name" value="GGDEF"/>
    <property type="match status" value="1"/>
</dbReference>
<reference evidence="5" key="1">
    <citation type="submission" date="2021-03" db="EMBL/GenBank/DDBJ databases">
        <title>Antimicrobial resistance genes in bacteria isolated from Japanese honey, and their potential for conferring macrolide and lincosamide resistance in the American foulbrood pathogen Paenibacillus larvae.</title>
        <authorList>
            <person name="Okamoto M."/>
            <person name="Kumagai M."/>
            <person name="Kanamori H."/>
            <person name="Takamatsu D."/>
        </authorList>
    </citation>
    <scope>NUCLEOTIDE SEQUENCE</scope>
    <source>
        <strain evidence="5">J27TS8</strain>
    </source>
</reference>
<dbReference type="SMART" id="SM00086">
    <property type="entry name" value="PAC"/>
    <property type="match status" value="2"/>
</dbReference>
<dbReference type="InterPro" id="IPR000014">
    <property type="entry name" value="PAS"/>
</dbReference>
<protein>
    <recommendedName>
        <fullName evidence="7">Diguanylate cyclase/phosphodiesterase with PAS/PAC sensor(S)</fullName>
    </recommendedName>
</protein>
<comment type="caution">
    <text evidence="5">The sequence shown here is derived from an EMBL/GenBank/DDBJ whole genome shotgun (WGS) entry which is preliminary data.</text>
</comment>
<dbReference type="FunFam" id="3.30.70.270:FF:000001">
    <property type="entry name" value="Diguanylate cyclase domain protein"/>
    <property type="match status" value="1"/>
</dbReference>
<feature type="domain" description="GGDEF" evidence="4">
    <location>
        <begin position="284"/>
        <end position="418"/>
    </location>
</feature>
<evidence type="ECO:0000259" key="1">
    <source>
        <dbReference type="PROSITE" id="PS50112"/>
    </source>
</evidence>
<dbReference type="EMBL" id="BORC01000001">
    <property type="protein sequence ID" value="GIN60794.1"/>
    <property type="molecule type" value="Genomic_DNA"/>
</dbReference>
<dbReference type="PROSITE" id="PS50112">
    <property type="entry name" value="PAS"/>
    <property type="match status" value="1"/>
</dbReference>
<dbReference type="NCBIfam" id="TIGR00229">
    <property type="entry name" value="sensory_box"/>
    <property type="match status" value="2"/>
</dbReference>
<dbReference type="PANTHER" id="PTHR44757:SF2">
    <property type="entry name" value="BIOFILM ARCHITECTURE MAINTENANCE PROTEIN MBAA"/>
    <property type="match status" value="1"/>
</dbReference>
<dbReference type="PROSITE" id="PS50113">
    <property type="entry name" value="PAC"/>
    <property type="match status" value="2"/>
</dbReference>
<dbReference type="CDD" id="cd00130">
    <property type="entry name" value="PAS"/>
    <property type="match status" value="2"/>
</dbReference>
<proteinExistence type="predicted"/>
<dbReference type="SMART" id="SM00052">
    <property type="entry name" value="EAL"/>
    <property type="match status" value="1"/>
</dbReference>
<dbReference type="InterPro" id="IPR029787">
    <property type="entry name" value="Nucleotide_cyclase"/>
</dbReference>
<evidence type="ECO:0000313" key="5">
    <source>
        <dbReference type="EMBL" id="GIN60794.1"/>
    </source>
</evidence>
<dbReference type="SMART" id="SM00267">
    <property type="entry name" value="GGDEF"/>
    <property type="match status" value="1"/>
</dbReference>
<keyword evidence="6" id="KW-1185">Reference proteome</keyword>
<evidence type="ECO:0008006" key="7">
    <source>
        <dbReference type="Google" id="ProtNLM"/>
    </source>
</evidence>
<dbReference type="InterPro" id="IPR035919">
    <property type="entry name" value="EAL_sf"/>
</dbReference>
<dbReference type="Proteomes" id="UP000682111">
    <property type="component" value="Unassembled WGS sequence"/>
</dbReference>
<dbReference type="Pfam" id="PF13426">
    <property type="entry name" value="PAS_9"/>
    <property type="match status" value="2"/>
</dbReference>
<feature type="domain" description="EAL" evidence="3">
    <location>
        <begin position="427"/>
        <end position="681"/>
    </location>
</feature>
<feature type="domain" description="PAS" evidence="1">
    <location>
        <begin position="127"/>
        <end position="173"/>
    </location>
</feature>
<evidence type="ECO:0000259" key="4">
    <source>
        <dbReference type="PROSITE" id="PS50887"/>
    </source>
</evidence>
<dbReference type="InterPro" id="IPR000160">
    <property type="entry name" value="GGDEF_dom"/>
</dbReference>
<dbReference type="Pfam" id="PF00990">
    <property type="entry name" value="GGDEF"/>
    <property type="match status" value="1"/>
</dbReference>
<dbReference type="CDD" id="cd01948">
    <property type="entry name" value="EAL"/>
    <property type="match status" value="1"/>
</dbReference>
<dbReference type="InterPro" id="IPR001633">
    <property type="entry name" value="EAL_dom"/>
</dbReference>
<dbReference type="PROSITE" id="PS50883">
    <property type="entry name" value="EAL"/>
    <property type="match status" value="1"/>
</dbReference>
<dbReference type="SUPFAM" id="SSF55073">
    <property type="entry name" value="Nucleotide cyclase"/>
    <property type="match status" value="1"/>
</dbReference>
<dbReference type="InterPro" id="IPR052155">
    <property type="entry name" value="Biofilm_reg_signaling"/>
</dbReference>
<feature type="domain" description="PAC" evidence="2">
    <location>
        <begin position="78"/>
        <end position="130"/>
    </location>
</feature>
<dbReference type="RefSeq" id="WP_306428698.1">
    <property type="nucleotide sequence ID" value="NZ_BORC01000001.1"/>
</dbReference>
<dbReference type="Gene3D" id="3.30.70.270">
    <property type="match status" value="1"/>
</dbReference>
<dbReference type="NCBIfam" id="TIGR00254">
    <property type="entry name" value="GGDEF"/>
    <property type="match status" value="1"/>
</dbReference>
<organism evidence="5 6">
    <name type="scientific">Robertmurraya siralis</name>
    <dbReference type="NCBI Taxonomy" id="77777"/>
    <lineage>
        <taxon>Bacteria</taxon>
        <taxon>Bacillati</taxon>
        <taxon>Bacillota</taxon>
        <taxon>Bacilli</taxon>
        <taxon>Bacillales</taxon>
        <taxon>Bacillaceae</taxon>
        <taxon>Robertmurraya</taxon>
    </lineage>
</organism>
<gene>
    <name evidence="5" type="ORF">J27TS8_07870</name>
</gene>
<dbReference type="InterPro" id="IPR043128">
    <property type="entry name" value="Rev_trsase/Diguanyl_cyclase"/>
</dbReference>
<dbReference type="Pfam" id="PF00563">
    <property type="entry name" value="EAL"/>
    <property type="match status" value="1"/>
</dbReference>
<dbReference type="AlphaFoldDB" id="A0A919WFI4"/>
<dbReference type="Gene3D" id="3.20.20.450">
    <property type="entry name" value="EAL domain"/>
    <property type="match status" value="1"/>
</dbReference>
<dbReference type="SMART" id="SM00091">
    <property type="entry name" value="PAS"/>
    <property type="match status" value="2"/>
</dbReference>
<dbReference type="InterPro" id="IPR035965">
    <property type="entry name" value="PAS-like_dom_sf"/>
</dbReference>
<dbReference type="SUPFAM" id="SSF141868">
    <property type="entry name" value="EAL domain-like"/>
    <property type="match status" value="1"/>
</dbReference>
<dbReference type="Gene3D" id="3.30.450.20">
    <property type="entry name" value="PAS domain"/>
    <property type="match status" value="2"/>
</dbReference>
<sequence>MVELNSEYHSLANTVFMQMQEGIIVLDEQLKIVTLNLWAQKVIGFKEQLLTGKDYSILFCNLSDYQRMIAHLFEHHSWTGEVAKKRSNGEVYIESMNISTVFDSIGKIKEYVVVFRDMTKQKLFENERQLAAKVLENISEGVIVTDKDGNILSVNPAFELVTGYVEEEVCGHNPRIFQSGIHGSQFYHEMWNSVLTKGKWQGEIWNKKKNGDVYPEWLTISSIKDEKGEITNFVAVFSDITDRKHTEEKLRQLAHYDSLTGVANRYTLNTHLESLIDTASKYNQQLAVLFLDLDRFKHINDTLGHNYGDQLLKEVSFRLKGLIKNKDLIARLGGDEFVIVLSNIKHPKEAVSVAENIIHALSTSSFILKHHEVYVSTSIGISLFPLDGGSLETLLRNADKAMYKAKSSGKNHYQLYHEEMHKDESKQMKMEVGLRKALEQKEFFLVYQPQIHLKTGKIIGIEALIRWKREEQEIISPEQFIPLAEETGLIVPISEWVIKQACEDIQQVHLRGHSNLLVSINISALHFNQENFVKSVQAILQQTNVNPHLVDFELTESMIMPNASQTISKLVKLKKLGIKLSIDDFGTGYSSLSYLNRFPLDRLKIDKSFIENLNKYHDDSSIVEAIISIAHRLNLSVVAEGVESKKQLLHLKTGNCDHIQGFYITKPLPLAELIRFLAEWEEDLY</sequence>
<dbReference type="FunFam" id="3.20.20.450:FF:000001">
    <property type="entry name" value="Cyclic di-GMP phosphodiesterase yahA"/>
    <property type="match status" value="1"/>
</dbReference>
<dbReference type="InterPro" id="IPR000700">
    <property type="entry name" value="PAS-assoc_C"/>
</dbReference>
<dbReference type="CDD" id="cd01949">
    <property type="entry name" value="GGDEF"/>
    <property type="match status" value="1"/>
</dbReference>
<evidence type="ECO:0000259" key="2">
    <source>
        <dbReference type="PROSITE" id="PS50113"/>
    </source>
</evidence>
<dbReference type="SUPFAM" id="SSF55785">
    <property type="entry name" value="PYP-like sensor domain (PAS domain)"/>
    <property type="match status" value="2"/>
</dbReference>
<dbReference type="InterPro" id="IPR001610">
    <property type="entry name" value="PAC"/>
</dbReference>
<name>A0A919WFI4_9BACI</name>
<evidence type="ECO:0000259" key="3">
    <source>
        <dbReference type="PROSITE" id="PS50883"/>
    </source>
</evidence>
<feature type="domain" description="PAC" evidence="2">
    <location>
        <begin position="200"/>
        <end position="252"/>
    </location>
</feature>
<accession>A0A919WFI4</accession>
<dbReference type="PANTHER" id="PTHR44757">
    <property type="entry name" value="DIGUANYLATE CYCLASE DGCP"/>
    <property type="match status" value="1"/>
</dbReference>